<keyword evidence="3" id="KW-1185">Reference proteome</keyword>
<reference evidence="2 3" key="1">
    <citation type="journal article" date="2022" name="Nat. Ecol. Evol.">
        <title>A masculinizing supergene underlies an exaggerated male reproductive morph in a spider.</title>
        <authorList>
            <person name="Hendrickx F."/>
            <person name="De Corte Z."/>
            <person name="Sonet G."/>
            <person name="Van Belleghem S.M."/>
            <person name="Kostlbacher S."/>
            <person name="Vangestel C."/>
        </authorList>
    </citation>
    <scope>NUCLEOTIDE SEQUENCE [LARGE SCALE GENOMIC DNA]</scope>
    <source>
        <strain evidence="2">W744_W776</strain>
    </source>
</reference>
<dbReference type="PANTHER" id="PTHR34415">
    <property type="entry name" value="INTEGRASE CATALYTIC DOMAIN-CONTAINING PROTEIN"/>
    <property type="match status" value="1"/>
</dbReference>
<protein>
    <submittedName>
        <fullName evidence="2">Uncharacterized protein</fullName>
    </submittedName>
</protein>
<name>A0AAV6V9C3_9ARAC</name>
<evidence type="ECO:0000313" key="3">
    <source>
        <dbReference type="Proteomes" id="UP000827092"/>
    </source>
</evidence>
<dbReference type="Proteomes" id="UP000827092">
    <property type="component" value="Unassembled WGS sequence"/>
</dbReference>
<evidence type="ECO:0000256" key="1">
    <source>
        <dbReference type="SAM" id="MobiDB-lite"/>
    </source>
</evidence>
<gene>
    <name evidence="2" type="ORF">JTE90_002153</name>
</gene>
<comment type="caution">
    <text evidence="2">The sequence shown here is derived from an EMBL/GenBank/DDBJ whole genome shotgun (WGS) entry which is preliminary data.</text>
</comment>
<proteinExistence type="predicted"/>
<dbReference type="EMBL" id="JAFNEN010000141">
    <property type="protein sequence ID" value="KAG8192333.1"/>
    <property type="molecule type" value="Genomic_DNA"/>
</dbReference>
<organism evidence="2 3">
    <name type="scientific">Oedothorax gibbosus</name>
    <dbReference type="NCBI Taxonomy" id="931172"/>
    <lineage>
        <taxon>Eukaryota</taxon>
        <taxon>Metazoa</taxon>
        <taxon>Ecdysozoa</taxon>
        <taxon>Arthropoda</taxon>
        <taxon>Chelicerata</taxon>
        <taxon>Arachnida</taxon>
        <taxon>Araneae</taxon>
        <taxon>Araneomorphae</taxon>
        <taxon>Entelegynae</taxon>
        <taxon>Araneoidea</taxon>
        <taxon>Linyphiidae</taxon>
        <taxon>Erigoninae</taxon>
        <taxon>Oedothorax</taxon>
    </lineage>
</organism>
<evidence type="ECO:0000313" key="2">
    <source>
        <dbReference type="EMBL" id="KAG8192333.1"/>
    </source>
</evidence>
<dbReference type="PANTHER" id="PTHR34415:SF1">
    <property type="entry name" value="INTEGRASE CATALYTIC DOMAIN-CONTAINING PROTEIN"/>
    <property type="match status" value="1"/>
</dbReference>
<feature type="region of interest" description="Disordered" evidence="1">
    <location>
        <begin position="1"/>
        <end position="22"/>
    </location>
</feature>
<accession>A0AAV6V9C3</accession>
<sequence>MSVSLTSSESDNETAPKKRRRNEEKFERNVIIEHLKFVGLNTSTGKGISSHLDQQVLLFKSKDEQDIFLQQLIEKHAIKHRRPRSEQPRETAASFKYFLLYRGERKNVCKKAFYSLYGITEGRVRRLTDLLIKGESPHDKRGKNPKKNTISAEVCSKIHEHISSFPTKTTQYGTKDISYLDARLDVKKMHSLFKEKYPDLDAKYEFYLNYFHDNFSLRFGRPQVDTCIKCEECDVKIKSSSLGDAAKRDARAELTVHKRRAKKFYNKLQKDTKLCAEHEDTVALSFDFMQNLPLPAIPVKDIFYLRHLWVNCFGIKNLKTGKSEIFLNHEGVAHKGANDVCSMLLKYIDTNIPSSNRNHTMIRFCLALTDTGRFEQIFHYFPVRGHSYLPNDRDFGTMKRMIRKHDRIYTPDEYEELCAQSSNNFHITKLLTSDIKDFDGWWKEYYTKKTISQRMPREECAKRSKIQVCSHPI</sequence>
<dbReference type="AlphaFoldDB" id="A0AAV6V9C3"/>